<name>A0ACB7VEJ2_DIOAL</name>
<dbReference type="EMBL" id="CM037019">
    <property type="protein sequence ID" value="KAH7672124.1"/>
    <property type="molecule type" value="Genomic_DNA"/>
</dbReference>
<comment type="caution">
    <text evidence="1">The sequence shown here is derived from an EMBL/GenBank/DDBJ whole genome shotgun (WGS) entry which is preliminary data.</text>
</comment>
<evidence type="ECO:0000313" key="2">
    <source>
        <dbReference type="Proteomes" id="UP000827976"/>
    </source>
</evidence>
<accession>A0ACB7VEJ2</accession>
<organism evidence="1 2">
    <name type="scientific">Dioscorea alata</name>
    <name type="common">Purple yam</name>
    <dbReference type="NCBI Taxonomy" id="55571"/>
    <lineage>
        <taxon>Eukaryota</taxon>
        <taxon>Viridiplantae</taxon>
        <taxon>Streptophyta</taxon>
        <taxon>Embryophyta</taxon>
        <taxon>Tracheophyta</taxon>
        <taxon>Spermatophyta</taxon>
        <taxon>Magnoliopsida</taxon>
        <taxon>Liliopsida</taxon>
        <taxon>Dioscoreales</taxon>
        <taxon>Dioscoreaceae</taxon>
        <taxon>Dioscorea</taxon>
    </lineage>
</organism>
<proteinExistence type="predicted"/>
<dbReference type="Proteomes" id="UP000827976">
    <property type="component" value="Chromosome 9"/>
</dbReference>
<reference evidence="2" key="1">
    <citation type="journal article" date="2022" name="Nat. Commun.">
        <title>Chromosome evolution and the genetic basis of agronomically important traits in greater yam.</title>
        <authorList>
            <person name="Bredeson J.V."/>
            <person name="Lyons J.B."/>
            <person name="Oniyinde I.O."/>
            <person name="Okereke N.R."/>
            <person name="Kolade O."/>
            <person name="Nnabue I."/>
            <person name="Nwadili C.O."/>
            <person name="Hribova E."/>
            <person name="Parker M."/>
            <person name="Nwogha J."/>
            <person name="Shu S."/>
            <person name="Carlson J."/>
            <person name="Kariba R."/>
            <person name="Muthemba S."/>
            <person name="Knop K."/>
            <person name="Barton G.J."/>
            <person name="Sherwood A.V."/>
            <person name="Lopez-Montes A."/>
            <person name="Asiedu R."/>
            <person name="Jamnadass R."/>
            <person name="Muchugi A."/>
            <person name="Goodstein D."/>
            <person name="Egesi C.N."/>
            <person name="Featherston J."/>
            <person name="Asfaw A."/>
            <person name="Simpson G.G."/>
            <person name="Dolezel J."/>
            <person name="Hendre P.S."/>
            <person name="Van Deynze A."/>
            <person name="Kumar P.L."/>
            <person name="Obidiegwu J.E."/>
            <person name="Bhattacharjee R."/>
            <person name="Rokhsar D.S."/>
        </authorList>
    </citation>
    <scope>NUCLEOTIDE SEQUENCE [LARGE SCALE GENOMIC DNA]</scope>
    <source>
        <strain evidence="2">cv. TDa95/00328</strain>
    </source>
</reference>
<sequence length="199" mass="23184">MIDYVLFSITTTASTLVNARCYLAPVVETLTELKKEINRCHWEILRRTLFSHIMDVALVKQERGVFDVLLQVYDDGNQWFRIVESTLPFREEDVALILGLRCNGDIVSFKHERDQSMFEQTFLNKMHNRHSDAIKVNLFKLVGSKDDEEETFLKLLIVYFMMTIFFPNTSQNAPRFTATHTNDLTSLGRYSWTHAFTCG</sequence>
<protein>
    <submittedName>
        <fullName evidence="1">Uncharacterized protein</fullName>
    </submittedName>
</protein>
<keyword evidence="2" id="KW-1185">Reference proteome</keyword>
<evidence type="ECO:0000313" key="1">
    <source>
        <dbReference type="EMBL" id="KAH7672124.1"/>
    </source>
</evidence>
<gene>
    <name evidence="1" type="ORF">IHE45_09G032500</name>
</gene>